<protein>
    <submittedName>
        <fullName evidence="2">Uncharacterized protein</fullName>
    </submittedName>
</protein>
<reference evidence="2 3" key="1">
    <citation type="submission" date="2019-09" db="EMBL/GenBank/DDBJ databases">
        <authorList>
            <person name="Chandra G."/>
            <person name="Truman W A."/>
        </authorList>
    </citation>
    <scope>NUCLEOTIDE SEQUENCE [LARGE SCALE GENOMIC DNA]</scope>
    <source>
        <strain evidence="2">PS685</strain>
    </source>
</reference>
<proteinExistence type="predicted"/>
<accession>A0A5E7AEG8</accession>
<feature type="compositionally biased region" description="Basic and acidic residues" evidence="1">
    <location>
        <begin position="82"/>
        <end position="103"/>
    </location>
</feature>
<name>A0A5E7AEG8_PSEFL</name>
<evidence type="ECO:0000313" key="2">
    <source>
        <dbReference type="EMBL" id="VVN75124.1"/>
    </source>
</evidence>
<dbReference type="EMBL" id="CABVHO010000329">
    <property type="protein sequence ID" value="VVN75124.1"/>
    <property type="molecule type" value="Genomic_DNA"/>
</dbReference>
<evidence type="ECO:0000313" key="3">
    <source>
        <dbReference type="Proteomes" id="UP000326437"/>
    </source>
</evidence>
<gene>
    <name evidence="2" type="ORF">PS685_05256</name>
</gene>
<evidence type="ECO:0000256" key="1">
    <source>
        <dbReference type="SAM" id="MobiDB-lite"/>
    </source>
</evidence>
<feature type="compositionally biased region" description="Basic and acidic residues" evidence="1">
    <location>
        <begin position="43"/>
        <end position="56"/>
    </location>
</feature>
<dbReference type="Proteomes" id="UP000326437">
    <property type="component" value="Unassembled WGS sequence"/>
</dbReference>
<organism evidence="2 3">
    <name type="scientific">Pseudomonas fluorescens</name>
    <dbReference type="NCBI Taxonomy" id="294"/>
    <lineage>
        <taxon>Bacteria</taxon>
        <taxon>Pseudomonadati</taxon>
        <taxon>Pseudomonadota</taxon>
        <taxon>Gammaproteobacteria</taxon>
        <taxon>Pseudomonadales</taxon>
        <taxon>Pseudomonadaceae</taxon>
        <taxon>Pseudomonas</taxon>
    </lineage>
</organism>
<feature type="region of interest" description="Disordered" evidence="1">
    <location>
        <begin position="1"/>
        <end position="111"/>
    </location>
</feature>
<sequence length="111" mass="11916">MAQRSDHARGHQRGVVRGQGAEDVAQDEHQRHAQQRRFARHIGGADREDRCAEHHAQGIAGDQQAGVGNAHGKVPGDIGQQAHDDEFSGADAERGNSEGKQGEWHAQGLCG</sequence>
<dbReference type="AlphaFoldDB" id="A0A5E7AEG8"/>